<dbReference type="RefSeq" id="WP_182544526.1">
    <property type="nucleotide sequence ID" value="NZ_JACGWZ010000003.1"/>
</dbReference>
<protein>
    <submittedName>
        <fullName evidence="2">Aminoglycoside phosphotransferase (APT) family kinase protein</fullName>
    </submittedName>
</protein>
<comment type="caution">
    <text evidence="2">The sequence shown here is derived from an EMBL/GenBank/DDBJ whole genome shotgun (WGS) entry which is preliminary data.</text>
</comment>
<dbReference type="SUPFAM" id="SSF56112">
    <property type="entry name" value="Protein kinase-like (PK-like)"/>
    <property type="match status" value="1"/>
</dbReference>
<evidence type="ECO:0000313" key="2">
    <source>
        <dbReference type="EMBL" id="MBA8825325.1"/>
    </source>
</evidence>
<reference evidence="2 3" key="1">
    <citation type="submission" date="2020-07" db="EMBL/GenBank/DDBJ databases">
        <title>Sequencing the genomes of 1000 actinobacteria strains.</title>
        <authorList>
            <person name="Klenk H.-P."/>
        </authorList>
    </citation>
    <scope>NUCLEOTIDE SEQUENCE [LARGE SCALE GENOMIC DNA]</scope>
    <source>
        <strain evidence="2 3">DSM 45975</strain>
    </source>
</reference>
<keyword evidence="2" id="KW-0418">Kinase</keyword>
<dbReference type="AlphaFoldDB" id="A0A839E0X1"/>
<proteinExistence type="predicted"/>
<name>A0A839E0X1_9PSEU</name>
<evidence type="ECO:0000313" key="3">
    <source>
        <dbReference type="Proteomes" id="UP000569329"/>
    </source>
</evidence>
<dbReference type="EMBL" id="JACGWZ010000003">
    <property type="protein sequence ID" value="MBA8825325.1"/>
    <property type="molecule type" value="Genomic_DNA"/>
</dbReference>
<dbReference type="Gene3D" id="1.10.510.10">
    <property type="entry name" value="Transferase(Phosphotransferase) domain 1"/>
    <property type="match status" value="1"/>
</dbReference>
<evidence type="ECO:0000259" key="1">
    <source>
        <dbReference type="Pfam" id="PF01636"/>
    </source>
</evidence>
<keyword evidence="3" id="KW-1185">Reference proteome</keyword>
<gene>
    <name evidence="2" type="ORF">FHX42_002676</name>
</gene>
<sequence>MAEIPEATEAKALDAEAASGALTAACAAAGLDAAGAELIRIGENAVFRLREPVIARIARTASYAEAARREVAVARWLEDCGYPATRALGIEQPVVVDGRVVTFWESVSDEEEFAPLEEVARLIRWLHELEEPPLELPELDPFARAEYRLRLAHAGLNAADFAYLEQRVNSARRQWGELDFALSRGAVHGDASIGNVIRSSTGEPVLIDLDGFATGPREWDLVQTAMYYERFGWHTEQEYRTFVEVYGYDLLTWPDYPKLADIRETLMTLWLSQKAQHDQRSADEVHKRLNTLRTGADRRDWAPY</sequence>
<keyword evidence="2" id="KW-0808">Transferase</keyword>
<dbReference type="Pfam" id="PF01636">
    <property type="entry name" value="APH"/>
    <property type="match status" value="1"/>
</dbReference>
<feature type="domain" description="Aminoglycoside phosphotransferase" evidence="1">
    <location>
        <begin position="43"/>
        <end position="259"/>
    </location>
</feature>
<accession>A0A839E0X1</accession>
<dbReference type="InterPro" id="IPR011009">
    <property type="entry name" value="Kinase-like_dom_sf"/>
</dbReference>
<dbReference type="InterPro" id="IPR002575">
    <property type="entry name" value="Aminoglycoside_PTrfase"/>
</dbReference>
<organism evidence="2 3">
    <name type="scientific">Halosaccharopolyspora lacisalsi</name>
    <dbReference type="NCBI Taxonomy" id="1000566"/>
    <lineage>
        <taxon>Bacteria</taxon>
        <taxon>Bacillati</taxon>
        <taxon>Actinomycetota</taxon>
        <taxon>Actinomycetes</taxon>
        <taxon>Pseudonocardiales</taxon>
        <taxon>Pseudonocardiaceae</taxon>
        <taxon>Halosaccharopolyspora</taxon>
    </lineage>
</organism>
<dbReference type="GO" id="GO:0016301">
    <property type="term" value="F:kinase activity"/>
    <property type="evidence" value="ECO:0007669"/>
    <property type="project" value="UniProtKB-KW"/>
</dbReference>
<dbReference type="Proteomes" id="UP000569329">
    <property type="component" value="Unassembled WGS sequence"/>
</dbReference>